<evidence type="ECO:0000259" key="2">
    <source>
        <dbReference type="PROSITE" id="PS51677"/>
    </source>
</evidence>
<dbReference type="EMBL" id="CP040463">
    <property type="protein sequence ID" value="QCT94148.1"/>
    <property type="molecule type" value="Genomic_DNA"/>
</dbReference>
<keyword evidence="1" id="KW-1133">Transmembrane helix</keyword>
<dbReference type="Gene3D" id="3.20.20.370">
    <property type="entry name" value="Glycoside hydrolase/deacetylase"/>
    <property type="match status" value="1"/>
</dbReference>
<keyword evidence="4" id="KW-1185">Reference proteome</keyword>
<feature type="domain" description="NodB homology" evidence="2">
    <location>
        <begin position="298"/>
        <end position="516"/>
    </location>
</feature>
<dbReference type="RefSeq" id="WP_138323032.1">
    <property type="nucleotide sequence ID" value="NZ_CP040463.1"/>
</dbReference>
<accession>A0ABX5V7E4</accession>
<reference evidence="3 4" key="1">
    <citation type="submission" date="2019-05" db="EMBL/GenBank/DDBJ databases">
        <title>A comparative analysis of the Nautiliaceae.</title>
        <authorList>
            <person name="Grosche A."/>
            <person name="Smedile F."/>
            <person name="Vetriani C."/>
        </authorList>
    </citation>
    <scope>NUCLEOTIDE SEQUENCE [LARGE SCALE GENOMIC DNA]</scope>
    <source>
        <strain evidence="3 4">TB-2</strain>
    </source>
</reference>
<name>A0ABX5V7E4_9BACT</name>
<proteinExistence type="predicted"/>
<organism evidence="3 4">
    <name type="scientific">Caminibacter mediatlanticus TB-2</name>
    <dbReference type="NCBI Taxonomy" id="391592"/>
    <lineage>
        <taxon>Bacteria</taxon>
        <taxon>Pseudomonadati</taxon>
        <taxon>Campylobacterota</taxon>
        <taxon>Epsilonproteobacteria</taxon>
        <taxon>Nautiliales</taxon>
        <taxon>Nautiliaceae</taxon>
        <taxon>Caminibacter</taxon>
    </lineage>
</organism>
<evidence type="ECO:0000313" key="3">
    <source>
        <dbReference type="EMBL" id="QCT94148.1"/>
    </source>
</evidence>
<keyword evidence="1" id="KW-0812">Transmembrane</keyword>
<dbReference type="Proteomes" id="UP000306825">
    <property type="component" value="Chromosome"/>
</dbReference>
<protein>
    <recommendedName>
        <fullName evidence="2">NodB homology domain-containing protein</fullName>
    </recommendedName>
</protein>
<dbReference type="InterPro" id="IPR050248">
    <property type="entry name" value="Polysacc_deacetylase_ArnD"/>
</dbReference>
<dbReference type="InterPro" id="IPR002509">
    <property type="entry name" value="NODB_dom"/>
</dbReference>
<dbReference type="Pfam" id="PF01522">
    <property type="entry name" value="Polysacc_deac_1"/>
    <property type="match status" value="1"/>
</dbReference>
<keyword evidence="1" id="KW-0472">Membrane</keyword>
<dbReference type="SUPFAM" id="SSF88713">
    <property type="entry name" value="Glycoside hydrolase/deacetylase"/>
    <property type="match status" value="1"/>
</dbReference>
<dbReference type="InterPro" id="IPR011330">
    <property type="entry name" value="Glyco_hydro/deAcase_b/a-brl"/>
</dbReference>
<feature type="transmembrane region" description="Helical" evidence="1">
    <location>
        <begin position="12"/>
        <end position="35"/>
    </location>
</feature>
<dbReference type="PROSITE" id="PS51677">
    <property type="entry name" value="NODB"/>
    <property type="match status" value="1"/>
</dbReference>
<evidence type="ECO:0000256" key="1">
    <source>
        <dbReference type="SAM" id="Phobius"/>
    </source>
</evidence>
<gene>
    <name evidence="3" type="ORF">FE773_02840</name>
</gene>
<dbReference type="PANTHER" id="PTHR10587">
    <property type="entry name" value="GLYCOSYL TRANSFERASE-RELATED"/>
    <property type="match status" value="1"/>
</dbReference>
<sequence length="606" mass="70455">MNTSILNKKDISILQLLFITLSLIIISSIILYQLLPKNINNFSFLPTKQEKKEIYILKSIDTINYLINSNLDDNTYINKIEQISNKLKLTGYSPKIITEDKINNIPQNSILFAIDTYNLSNKNLTKIKKFLKNGGTLIFNYHFGYFINNKFTGAKNISQITNLKFISEGISKKNTAFYVPKLLSPLTLSDINAKRKDLVLYSNDIIPLFKSKNTPDLVISNWEITSTAKLNNKYLNVNEAGIAWHGFYGKGKWFYFSFPSYVFLDMNNKDFKQLISNIYNFSTQPVIIAKYPYLDTKKAIFISEDTEYKYENLIHFARLANKYNIHATTFCVAKLATQYPELTKEASQFPQIEIGSHSYSHTKIIGASETKIKKEILYSKEILEKITGKKVYGFRPPREEIDKVMENWLRKAGYKYVMEKVKPFLVPKETYDNLITIPRHGTDDYIYLINLDWDKNEILNRIIFETKTLTALNILYTLSVHTHLISYKSNISILENYFQFLKKHPEITPLKGIELANRAKLLENINFSIESFGKNLILTIENENNKDIKNLSFRIYWPNTEILNITPEKVGIKISKIEGNKDMKYTDYQIERINSNTKLKFIITTK</sequence>
<evidence type="ECO:0000313" key="4">
    <source>
        <dbReference type="Proteomes" id="UP000306825"/>
    </source>
</evidence>